<name>A0A6J1R7Q3_9HYME</name>
<protein>
    <submittedName>
        <fullName evidence="3">Uncharacterized protein LOC112466692</fullName>
    </submittedName>
</protein>
<dbReference type="AlphaFoldDB" id="A0A6J1R7Q3"/>
<feature type="region of interest" description="Disordered" evidence="1">
    <location>
        <begin position="17"/>
        <end position="83"/>
    </location>
</feature>
<accession>A0A6J1R7Q3</accession>
<feature type="compositionally biased region" description="Low complexity" evidence="1">
    <location>
        <begin position="230"/>
        <end position="252"/>
    </location>
</feature>
<feature type="region of interest" description="Disordered" evidence="1">
    <location>
        <begin position="159"/>
        <end position="280"/>
    </location>
</feature>
<feature type="compositionally biased region" description="Polar residues" evidence="1">
    <location>
        <begin position="61"/>
        <end position="75"/>
    </location>
</feature>
<sequence length="580" mass="65329">MSEKSTAAKVAVVKSAEKSKETIYESKEHCSGKKEQTPSEKPMEYMKEMAEKVEGAHEIDTSSSVEITPKTSTSNKPESLDDKDLLPLPKIVAKFCLSGKSEDSEAKKICQIPKTTSEKSTPIELEASEVLKVPKVSQTPKITSEMFAFNKSDIPEVPEKNQVTKTVPETSTSNKIVETRQTHNATSKMSTSSNSEHNNFENNNCEDDNFENNNPEDNNPEDNHPEDNNPENNNIEDNNLQAGNAENNNSEDNNSEDDYSEDDNSEDRFYKEPGSADEEMTFVMSEIRREVIRKKIKSETQLPKSMPDFEKSYLVLATHHIASTLPVGLFEVFAEMIQFFTKRQVLLLHKCEGNRLFVGENIDIVVLPASETWKDGVLLPASFVFDHPLNKTNSANVYVDIVTTSDCTSRINLHNHQSPQSITDLQQYKWAIPSAQIESHPFSVRDLLFDHLRLKDVNLKSGNILDVRTQLDVLKSVLSRQAKVGVLESPVIRCQKNSAYSSSINNLLILDYFGTLPPYRIMVKKPLADKLNEHLATYLLDVNKDAEFVKRLLSFGVTSFAKNSMDNYNNDDKCVITHFS</sequence>
<dbReference type="PANTHER" id="PTHR36911">
    <property type="entry name" value="LIM ZINC-BINDING DOMAIN-CONTAINING PROTEIN-RELATED"/>
    <property type="match status" value="1"/>
</dbReference>
<keyword evidence="2" id="KW-1185">Reference proteome</keyword>
<dbReference type="Proteomes" id="UP000504618">
    <property type="component" value="Unplaced"/>
</dbReference>
<dbReference type="RefSeq" id="XP_024890687.1">
    <property type="nucleotide sequence ID" value="XM_025034919.1"/>
</dbReference>
<reference evidence="3" key="1">
    <citation type="submission" date="2025-08" db="UniProtKB">
        <authorList>
            <consortium name="RefSeq"/>
        </authorList>
    </citation>
    <scope>IDENTIFICATION</scope>
    <source>
        <tissue evidence="3">Whole body</tissue>
    </source>
</reference>
<dbReference type="PANTHER" id="PTHR36911:SF3">
    <property type="entry name" value="GATA ZINC FINGER DOMAIN-CONTAINING PROTEIN 4-RELATED"/>
    <property type="match status" value="1"/>
</dbReference>
<feature type="compositionally biased region" description="Acidic residues" evidence="1">
    <location>
        <begin position="253"/>
        <end position="265"/>
    </location>
</feature>
<organism evidence="2 3">
    <name type="scientific">Temnothorax curvispinosus</name>
    <dbReference type="NCBI Taxonomy" id="300111"/>
    <lineage>
        <taxon>Eukaryota</taxon>
        <taxon>Metazoa</taxon>
        <taxon>Ecdysozoa</taxon>
        <taxon>Arthropoda</taxon>
        <taxon>Hexapoda</taxon>
        <taxon>Insecta</taxon>
        <taxon>Pterygota</taxon>
        <taxon>Neoptera</taxon>
        <taxon>Endopterygota</taxon>
        <taxon>Hymenoptera</taxon>
        <taxon>Apocrita</taxon>
        <taxon>Aculeata</taxon>
        <taxon>Formicoidea</taxon>
        <taxon>Formicidae</taxon>
        <taxon>Myrmicinae</taxon>
        <taxon>Temnothorax</taxon>
    </lineage>
</organism>
<feature type="compositionally biased region" description="Polar residues" evidence="1">
    <location>
        <begin position="161"/>
        <end position="176"/>
    </location>
</feature>
<evidence type="ECO:0000313" key="3">
    <source>
        <dbReference type="RefSeq" id="XP_024890687.1"/>
    </source>
</evidence>
<gene>
    <name evidence="3" type="primary">LOC112466692</name>
</gene>
<dbReference type="GeneID" id="112466692"/>
<evidence type="ECO:0000313" key="2">
    <source>
        <dbReference type="Proteomes" id="UP000504618"/>
    </source>
</evidence>
<proteinExistence type="predicted"/>
<dbReference type="OrthoDB" id="5310573at2759"/>
<feature type="compositionally biased region" description="Polar residues" evidence="1">
    <location>
        <begin position="182"/>
        <end position="195"/>
    </location>
</feature>
<feature type="compositionally biased region" description="Basic and acidic residues" evidence="1">
    <location>
        <begin position="17"/>
        <end position="60"/>
    </location>
</feature>
<evidence type="ECO:0000256" key="1">
    <source>
        <dbReference type="SAM" id="MobiDB-lite"/>
    </source>
</evidence>